<dbReference type="InterPro" id="IPR036047">
    <property type="entry name" value="F-box-like_dom_sf"/>
</dbReference>
<dbReference type="InterPro" id="IPR053197">
    <property type="entry name" value="F-box_SCFL_complex_component"/>
</dbReference>
<dbReference type="Gene3D" id="3.80.10.10">
    <property type="entry name" value="Ribonuclease Inhibitor"/>
    <property type="match status" value="1"/>
</dbReference>
<reference evidence="3 4" key="1">
    <citation type="submission" date="2020-06" db="EMBL/GenBank/DDBJ databases">
        <title>Transcriptomic and genomic resources for Thalictrum thalictroides and T. hernandezii: Facilitating candidate gene discovery in an emerging model plant lineage.</title>
        <authorList>
            <person name="Arias T."/>
            <person name="Riano-Pachon D.M."/>
            <person name="Di Stilio V.S."/>
        </authorList>
    </citation>
    <scope>NUCLEOTIDE SEQUENCE [LARGE SCALE GENOMIC DNA]</scope>
    <source>
        <strain evidence="4">cv. WT478/WT964</strain>
        <tissue evidence="3">Leaves</tissue>
    </source>
</reference>
<keyword evidence="4" id="KW-1185">Reference proteome</keyword>
<evidence type="ECO:0000313" key="4">
    <source>
        <dbReference type="Proteomes" id="UP000554482"/>
    </source>
</evidence>
<gene>
    <name evidence="3" type="ORF">FRX31_002763</name>
</gene>
<dbReference type="PANTHER" id="PTHR34223">
    <property type="entry name" value="OS11G0201299 PROTEIN"/>
    <property type="match status" value="1"/>
</dbReference>
<dbReference type="InterPro" id="IPR032675">
    <property type="entry name" value="LRR_dom_sf"/>
</dbReference>
<dbReference type="SUPFAM" id="SSF52047">
    <property type="entry name" value="RNI-like"/>
    <property type="match status" value="1"/>
</dbReference>
<protein>
    <submittedName>
        <fullName evidence="3">F-box/LRR-repeat protein</fullName>
    </submittedName>
</protein>
<accession>A0A7J6XGK6</accession>
<dbReference type="OrthoDB" id="612216at2759"/>
<dbReference type="AlphaFoldDB" id="A0A7J6XGK6"/>
<feature type="domain" description="F-box" evidence="2">
    <location>
        <begin position="33"/>
        <end position="86"/>
    </location>
</feature>
<evidence type="ECO:0000313" key="3">
    <source>
        <dbReference type="EMBL" id="KAF5207650.1"/>
    </source>
</evidence>
<feature type="compositionally biased region" description="Basic and acidic residues" evidence="1">
    <location>
        <begin position="10"/>
        <end position="20"/>
    </location>
</feature>
<name>A0A7J6XGK6_THATH</name>
<dbReference type="Gene3D" id="1.20.1280.50">
    <property type="match status" value="1"/>
</dbReference>
<dbReference type="SUPFAM" id="SSF81383">
    <property type="entry name" value="F-box domain"/>
    <property type="match status" value="1"/>
</dbReference>
<dbReference type="EMBL" id="JABWDY010001154">
    <property type="protein sequence ID" value="KAF5207650.1"/>
    <property type="molecule type" value="Genomic_DNA"/>
</dbReference>
<feature type="region of interest" description="Disordered" evidence="1">
    <location>
        <begin position="1"/>
        <end position="20"/>
    </location>
</feature>
<organism evidence="3 4">
    <name type="scientific">Thalictrum thalictroides</name>
    <name type="common">Rue-anemone</name>
    <name type="synonym">Anemone thalictroides</name>
    <dbReference type="NCBI Taxonomy" id="46969"/>
    <lineage>
        <taxon>Eukaryota</taxon>
        <taxon>Viridiplantae</taxon>
        <taxon>Streptophyta</taxon>
        <taxon>Embryophyta</taxon>
        <taxon>Tracheophyta</taxon>
        <taxon>Spermatophyta</taxon>
        <taxon>Magnoliopsida</taxon>
        <taxon>Ranunculales</taxon>
        <taxon>Ranunculaceae</taxon>
        <taxon>Thalictroideae</taxon>
        <taxon>Thalictrum</taxon>
    </lineage>
</organism>
<comment type="caution">
    <text evidence="3">The sequence shown here is derived from an EMBL/GenBank/DDBJ whole genome shotgun (WGS) entry which is preliminary data.</text>
</comment>
<dbReference type="Pfam" id="PF00646">
    <property type="entry name" value="F-box"/>
    <property type="match status" value="1"/>
</dbReference>
<dbReference type="InterPro" id="IPR001810">
    <property type="entry name" value="F-box_dom"/>
</dbReference>
<proteinExistence type="predicted"/>
<evidence type="ECO:0000256" key="1">
    <source>
        <dbReference type="SAM" id="MobiDB-lite"/>
    </source>
</evidence>
<sequence length="478" mass="55318">MKRGFLQRKNIPEKKKEKQQPVIRKEVSEKHYVDRISSMPKNIIYHIFSFIDMKQTVQTCVLSKKWRKFWVSVPTISINDLFWRDDEGELRENAFRNFVNRVLLPSDGSDLKKFHLSCPSYDSVTYRVHPWVNSAVRRNVEHLHLEEMFMPPVSSFSLSTNLKTLELKLVRLSEEMEGGSWCGPVLENLILENCFHVSVNKILISSPRLKYLMLKCEMCCEHSDIDSCEIKICAPNLKFLGCLGFMYKNYNLENLSSLETAHIDTDSLCREELKEVRGTCLKNILRGLIHAKSLTLSVEGIQGFGGLPNMLKKLPKSFPNLMYLKVREWRTDLYIDGLAKLFQIFSCIETLVMEKAVVNPDMYSENNTFGFQVQFSLAEAMEETYGPTNKGDWDNLLAPNSVFQKLRSVEIHYLKCTENEFDFVEYLLKTASVLENIRITTIKPRSNSKEFKYSEFGRKIQSLPRASSSATLSFVQPK</sequence>
<dbReference type="PANTHER" id="PTHR34223:SF51">
    <property type="entry name" value="OS06G0556300 PROTEIN"/>
    <property type="match status" value="1"/>
</dbReference>
<evidence type="ECO:0000259" key="2">
    <source>
        <dbReference type="PROSITE" id="PS50181"/>
    </source>
</evidence>
<dbReference type="PROSITE" id="PS50181">
    <property type="entry name" value="FBOX"/>
    <property type="match status" value="1"/>
</dbReference>
<dbReference type="Proteomes" id="UP000554482">
    <property type="component" value="Unassembled WGS sequence"/>
</dbReference>